<evidence type="ECO:0000256" key="2">
    <source>
        <dbReference type="ARBA" id="ARBA00022729"/>
    </source>
</evidence>
<accession>A0ABS1NBX4</accession>
<dbReference type="InterPro" id="IPR051601">
    <property type="entry name" value="Serine_prot/Carboxylest_S33"/>
</dbReference>
<dbReference type="InterPro" id="IPR029058">
    <property type="entry name" value="AB_hydrolase_fold"/>
</dbReference>
<dbReference type="Pfam" id="PF08386">
    <property type="entry name" value="Abhydrolase_4"/>
    <property type="match status" value="1"/>
</dbReference>
<dbReference type="PANTHER" id="PTHR43248:SF29">
    <property type="entry name" value="TRIPEPTIDYL AMINOPEPTIDASE"/>
    <property type="match status" value="1"/>
</dbReference>
<dbReference type="Gene3D" id="3.40.50.1820">
    <property type="entry name" value="alpha/beta hydrolase"/>
    <property type="match status" value="1"/>
</dbReference>
<dbReference type="Proteomes" id="UP000634229">
    <property type="component" value="Unassembled WGS sequence"/>
</dbReference>
<feature type="domain" description="Peptidase S33 tripeptidyl aminopeptidase-like C-terminal" evidence="6">
    <location>
        <begin position="403"/>
        <end position="494"/>
    </location>
</feature>
<dbReference type="SUPFAM" id="SSF53474">
    <property type="entry name" value="alpha/beta-Hydrolases"/>
    <property type="match status" value="1"/>
</dbReference>
<organism evidence="7 8">
    <name type="scientific">Streptomyces coffeae</name>
    <dbReference type="NCBI Taxonomy" id="621382"/>
    <lineage>
        <taxon>Bacteria</taxon>
        <taxon>Bacillati</taxon>
        <taxon>Actinomycetota</taxon>
        <taxon>Actinomycetes</taxon>
        <taxon>Kitasatosporales</taxon>
        <taxon>Streptomycetaceae</taxon>
        <taxon>Streptomyces</taxon>
    </lineage>
</organism>
<dbReference type="RefSeq" id="WP_201874733.1">
    <property type="nucleotide sequence ID" value="NZ_JAERRF010000006.1"/>
</dbReference>
<evidence type="ECO:0000259" key="5">
    <source>
        <dbReference type="Pfam" id="PF00561"/>
    </source>
</evidence>
<keyword evidence="8" id="KW-1185">Reference proteome</keyword>
<evidence type="ECO:0000313" key="7">
    <source>
        <dbReference type="EMBL" id="MBL1097447.1"/>
    </source>
</evidence>
<feature type="signal peptide" evidence="4">
    <location>
        <begin position="1"/>
        <end position="18"/>
    </location>
</feature>
<comment type="caution">
    <text evidence="7">The sequence shown here is derived from an EMBL/GenBank/DDBJ whole genome shotgun (WGS) entry which is preliminary data.</text>
</comment>
<gene>
    <name evidence="7" type="ORF">JK363_12310</name>
</gene>
<proteinExistence type="inferred from homology"/>
<evidence type="ECO:0000256" key="4">
    <source>
        <dbReference type="SAM" id="SignalP"/>
    </source>
</evidence>
<protein>
    <submittedName>
        <fullName evidence="7">Alpha/beta fold hydrolase</fullName>
    </submittedName>
</protein>
<comment type="similarity">
    <text evidence="1">Belongs to the peptidase S33 family.</text>
</comment>
<evidence type="ECO:0000259" key="6">
    <source>
        <dbReference type="Pfam" id="PF08386"/>
    </source>
</evidence>
<evidence type="ECO:0000256" key="1">
    <source>
        <dbReference type="ARBA" id="ARBA00010088"/>
    </source>
</evidence>
<sequence>MTPAAPRLSLLCALVASATALLPADTGTASAPRTSGPATQPPHFAACPDSILRPPAPDQVSCGRLSVPLDWDHPRGAHLRIAVSRVRASGTPAERRGILLVNPGGPGGSGLSYAVTKRAKLPERVRRAYDVIGFDPRGVGHSAPADCGAMGGLFHTPGPDPVPVGRAAESAHLDGLRRLADDCAAGSADTLPYLSTEQTARDMDAIRAALGERRTSYLGVSYGSWLGAAYAAQFPQRVGRMVLDSVVGPEEWYDFDLRQARALLRQREVFFGWAARHADRFRLGTGATAVRTAYLRVRAGLAAHPVDGFGAAEFDRAVYRALGRTERWTGLADGLRAYLRDGDTARLRPATAFDSAESRNYEAANRIVKCADGRAPTPRRVVADIRRLRRLDPHPILTGIEASTCAYWPHRPAHRTPLGGPGVPPVLLIASAHDPVTPIAGAHGLQRRLPGARLVTLDQDYSHGVFASRGNVCVDNTAAAYLVDGTVPARDTHCAGPGLPDPAPAATQH</sequence>
<reference evidence="7 8" key="1">
    <citation type="submission" date="2021-01" db="EMBL/GenBank/DDBJ databases">
        <title>WGS of actinomycetes isolated from Thailand.</title>
        <authorList>
            <person name="Thawai C."/>
        </authorList>
    </citation>
    <scope>NUCLEOTIDE SEQUENCE [LARGE SCALE GENOMIC DNA]</scope>
    <source>
        <strain evidence="7 8">CA1R205</strain>
    </source>
</reference>
<name>A0ABS1NBX4_9ACTN</name>
<dbReference type="InterPro" id="IPR013595">
    <property type="entry name" value="Pept_S33_TAP-like_C"/>
</dbReference>
<feature type="domain" description="AB hydrolase-1" evidence="5">
    <location>
        <begin position="98"/>
        <end position="273"/>
    </location>
</feature>
<dbReference type="Pfam" id="PF00561">
    <property type="entry name" value="Abhydrolase_1"/>
    <property type="match status" value="1"/>
</dbReference>
<dbReference type="PANTHER" id="PTHR43248">
    <property type="entry name" value="2-SUCCINYL-6-HYDROXY-2,4-CYCLOHEXADIENE-1-CARBOXYLATE SYNTHASE"/>
    <property type="match status" value="1"/>
</dbReference>
<evidence type="ECO:0000256" key="3">
    <source>
        <dbReference type="ARBA" id="ARBA00022801"/>
    </source>
</evidence>
<evidence type="ECO:0000313" key="8">
    <source>
        <dbReference type="Proteomes" id="UP000634229"/>
    </source>
</evidence>
<dbReference type="EMBL" id="JAERRF010000006">
    <property type="protein sequence ID" value="MBL1097447.1"/>
    <property type="molecule type" value="Genomic_DNA"/>
</dbReference>
<keyword evidence="2 4" id="KW-0732">Signal</keyword>
<keyword evidence="3 7" id="KW-0378">Hydrolase</keyword>
<dbReference type="GO" id="GO:0016787">
    <property type="term" value="F:hydrolase activity"/>
    <property type="evidence" value="ECO:0007669"/>
    <property type="project" value="UniProtKB-KW"/>
</dbReference>
<dbReference type="InterPro" id="IPR000073">
    <property type="entry name" value="AB_hydrolase_1"/>
</dbReference>
<feature type="chain" id="PRO_5045244478" evidence="4">
    <location>
        <begin position="19"/>
        <end position="509"/>
    </location>
</feature>